<keyword evidence="4" id="KW-0812">Transmembrane</keyword>
<keyword evidence="6" id="KW-1185">Reference proteome</keyword>
<dbReference type="PANTHER" id="PTHR30093:SF34">
    <property type="entry name" value="PREPILIN PEPTIDASE-DEPENDENT PROTEIN D"/>
    <property type="match status" value="1"/>
</dbReference>
<evidence type="ECO:0000256" key="1">
    <source>
        <dbReference type="ARBA" id="ARBA00005233"/>
    </source>
</evidence>
<sequence>MKRIQLKNHHGFTLIELMIVVAIVGILAMFAIPAYQSYTEKARFTQVVTAIAATKTAVEICVQMGNALDDCDGSSNGVPADIEAADGIVGVTTANGVITATKPNDAAIEGDGTYTLTPNEEDNGNLSWAAVCVPATLC</sequence>
<dbReference type="InterPro" id="IPR045584">
    <property type="entry name" value="Pilin-like"/>
</dbReference>
<protein>
    <submittedName>
        <fullName evidence="5">Prepilin-type N-terminal cleavage/methylation domain-containing protein</fullName>
    </submittedName>
</protein>
<organism evidence="5 6">
    <name type="scientific">Paraglaciecola aquimarina</name>
    <dbReference type="NCBI Taxonomy" id="1235557"/>
    <lineage>
        <taxon>Bacteria</taxon>
        <taxon>Pseudomonadati</taxon>
        <taxon>Pseudomonadota</taxon>
        <taxon>Gammaproteobacteria</taxon>
        <taxon>Alteromonadales</taxon>
        <taxon>Alteromonadaceae</taxon>
        <taxon>Paraglaciecola</taxon>
    </lineage>
</organism>
<evidence type="ECO:0000313" key="6">
    <source>
        <dbReference type="Proteomes" id="UP001247805"/>
    </source>
</evidence>
<name>A0ABU3SWB2_9ALTE</name>
<keyword evidence="2" id="KW-0488">Methylation</keyword>
<dbReference type="NCBIfam" id="TIGR02532">
    <property type="entry name" value="IV_pilin_GFxxxE"/>
    <property type="match status" value="1"/>
</dbReference>
<dbReference type="Gene3D" id="3.30.700.10">
    <property type="entry name" value="Glycoprotein, Type 4 Pilin"/>
    <property type="match status" value="1"/>
</dbReference>
<proteinExistence type="inferred from homology"/>
<comment type="similarity">
    <text evidence="1 3">Belongs to the N-Me-Phe pilin family.</text>
</comment>
<dbReference type="RefSeq" id="WP_316025911.1">
    <property type="nucleotide sequence ID" value="NZ_JAWDIO010000002.1"/>
</dbReference>
<feature type="transmembrane region" description="Helical" evidence="4">
    <location>
        <begin position="12"/>
        <end position="35"/>
    </location>
</feature>
<accession>A0ABU3SWB2</accession>
<gene>
    <name evidence="5" type="ORF">RS130_10500</name>
</gene>
<evidence type="ECO:0000256" key="2">
    <source>
        <dbReference type="ARBA" id="ARBA00022481"/>
    </source>
</evidence>
<evidence type="ECO:0000313" key="5">
    <source>
        <dbReference type="EMBL" id="MDU0354301.1"/>
    </source>
</evidence>
<comment type="caution">
    <text evidence="5">The sequence shown here is derived from an EMBL/GenBank/DDBJ whole genome shotgun (WGS) entry which is preliminary data.</text>
</comment>
<keyword evidence="3" id="KW-0281">Fimbrium</keyword>
<evidence type="ECO:0000256" key="4">
    <source>
        <dbReference type="SAM" id="Phobius"/>
    </source>
</evidence>
<reference evidence="5 6" key="1">
    <citation type="submission" date="2023-10" db="EMBL/GenBank/DDBJ databases">
        <title>Glaciecola aquimarina strain GGW-M5 nov., isolated from a coastal seawater.</title>
        <authorList>
            <person name="Bayburt H."/>
            <person name="Kim J.M."/>
            <person name="Choi B.J."/>
            <person name="Jeon C.O."/>
        </authorList>
    </citation>
    <scope>NUCLEOTIDE SEQUENCE [LARGE SCALE GENOMIC DNA]</scope>
    <source>
        <strain evidence="5 6">KCTC 32108</strain>
    </source>
</reference>
<dbReference type="PANTHER" id="PTHR30093">
    <property type="entry name" value="GENERAL SECRETION PATHWAY PROTEIN G"/>
    <property type="match status" value="1"/>
</dbReference>
<keyword evidence="4" id="KW-1133">Transmembrane helix</keyword>
<keyword evidence="4" id="KW-0472">Membrane</keyword>
<dbReference type="SUPFAM" id="SSF54523">
    <property type="entry name" value="Pili subunits"/>
    <property type="match status" value="1"/>
</dbReference>
<dbReference type="InterPro" id="IPR001082">
    <property type="entry name" value="Pilin"/>
</dbReference>
<dbReference type="Pfam" id="PF07963">
    <property type="entry name" value="N_methyl"/>
    <property type="match status" value="1"/>
</dbReference>
<dbReference type="Pfam" id="PF00114">
    <property type="entry name" value="Pilin"/>
    <property type="match status" value="1"/>
</dbReference>
<dbReference type="Proteomes" id="UP001247805">
    <property type="component" value="Unassembled WGS sequence"/>
</dbReference>
<evidence type="ECO:0000256" key="3">
    <source>
        <dbReference type="RuleBase" id="RU000389"/>
    </source>
</evidence>
<dbReference type="PROSITE" id="PS00409">
    <property type="entry name" value="PROKAR_NTER_METHYL"/>
    <property type="match status" value="1"/>
</dbReference>
<dbReference type="InterPro" id="IPR012902">
    <property type="entry name" value="N_methyl_site"/>
</dbReference>
<dbReference type="EMBL" id="JAWDIO010000002">
    <property type="protein sequence ID" value="MDU0354301.1"/>
    <property type="molecule type" value="Genomic_DNA"/>
</dbReference>